<evidence type="ECO:0000313" key="2">
    <source>
        <dbReference type="EMBL" id="MBB4609796.1"/>
    </source>
</evidence>
<keyword evidence="1" id="KW-1133">Transmembrane helix</keyword>
<name>A0AA40ZXE3_9SPHN</name>
<dbReference type="EMBL" id="JACHNX010000006">
    <property type="protein sequence ID" value="MBB4609796.1"/>
    <property type="molecule type" value="Genomic_DNA"/>
</dbReference>
<evidence type="ECO:0000313" key="5">
    <source>
        <dbReference type="Proteomes" id="UP000704529"/>
    </source>
</evidence>
<evidence type="ECO:0000256" key="1">
    <source>
        <dbReference type="SAM" id="Phobius"/>
    </source>
</evidence>
<keyword evidence="1" id="KW-0812">Transmembrane</keyword>
<accession>A0AA40ZXE3</accession>
<keyword evidence="1" id="KW-0472">Membrane</keyword>
<protein>
    <submittedName>
        <fullName evidence="2">Sorbitol-specific phosphotransferase system component IIBC</fullName>
    </submittedName>
</protein>
<keyword evidence="4" id="KW-1185">Reference proteome</keyword>
<reference evidence="3" key="2">
    <citation type="submission" date="2021-01" db="EMBL/GenBank/DDBJ databases">
        <title>Genome Sequencing of Type Strains.</title>
        <authorList>
            <person name="Lemaire J.F."/>
            <person name="Inderbitzin P."/>
            <person name="Collins S.B."/>
            <person name="Wespe N."/>
            <person name="Knight-Connoni V."/>
        </authorList>
    </citation>
    <scope>NUCLEOTIDE SEQUENCE</scope>
    <source>
        <strain evidence="3">DSM 14562</strain>
    </source>
</reference>
<comment type="caution">
    <text evidence="3">The sequence shown here is derived from an EMBL/GenBank/DDBJ whole genome shotgun (WGS) entry which is preliminary data.</text>
</comment>
<evidence type="ECO:0000313" key="3">
    <source>
        <dbReference type="EMBL" id="MBN3558108.1"/>
    </source>
</evidence>
<dbReference type="AlphaFoldDB" id="A0AA40ZXE3"/>
<dbReference type="Proteomes" id="UP000704529">
    <property type="component" value="Unassembled WGS sequence"/>
</dbReference>
<sequence>MGRLVLAFLVFVAALAVIKAVIVALILAGLIFRTKATLGLLFIGAMLTLIAAQPLLGLGAVVAIVIVAIVKSSKGDSATPVIEDRSQPQ</sequence>
<feature type="transmembrane region" description="Helical" evidence="1">
    <location>
        <begin position="36"/>
        <end position="69"/>
    </location>
</feature>
<reference evidence="2 4" key="1">
    <citation type="submission" date="2020-08" db="EMBL/GenBank/DDBJ databases">
        <title>Genomic Encyclopedia of Type Strains, Phase IV (KMG-IV): sequencing the most valuable type-strain genomes for metagenomic binning, comparative biology and taxonomic classification.</title>
        <authorList>
            <person name="Goeker M."/>
        </authorList>
    </citation>
    <scope>NUCLEOTIDE SEQUENCE [LARGE SCALE GENOMIC DNA]</scope>
    <source>
        <strain evidence="2 4">DSM 14562</strain>
    </source>
</reference>
<proteinExistence type="predicted"/>
<evidence type="ECO:0000313" key="4">
    <source>
        <dbReference type="Proteomes" id="UP000584663"/>
    </source>
</evidence>
<dbReference type="RefSeq" id="WP_184105648.1">
    <property type="nucleotide sequence ID" value="NZ_JACHNX010000006.1"/>
</dbReference>
<gene>
    <name evidence="2" type="ORF">GGQ89_002018</name>
    <name evidence="3" type="ORF">JYA60_07695</name>
</gene>
<organism evidence="3 5">
    <name type="scientific">Sphingomonas yabuuchiae</name>
    <dbReference type="NCBI Taxonomy" id="172044"/>
    <lineage>
        <taxon>Bacteria</taxon>
        <taxon>Pseudomonadati</taxon>
        <taxon>Pseudomonadota</taxon>
        <taxon>Alphaproteobacteria</taxon>
        <taxon>Sphingomonadales</taxon>
        <taxon>Sphingomonadaceae</taxon>
        <taxon>Sphingomonas</taxon>
    </lineage>
</organism>
<dbReference type="Proteomes" id="UP000584663">
    <property type="component" value="Unassembled WGS sequence"/>
</dbReference>
<dbReference type="EMBL" id="JAFHKU010000123">
    <property type="protein sequence ID" value="MBN3558108.1"/>
    <property type="molecule type" value="Genomic_DNA"/>
</dbReference>